<proteinExistence type="predicted"/>
<feature type="transmembrane region" description="Helical" evidence="2">
    <location>
        <begin position="265"/>
        <end position="287"/>
    </location>
</feature>
<evidence type="ECO:0000256" key="2">
    <source>
        <dbReference type="SAM" id="Phobius"/>
    </source>
</evidence>
<evidence type="ECO:0000256" key="1">
    <source>
        <dbReference type="SAM" id="MobiDB-lite"/>
    </source>
</evidence>
<keyword evidence="2" id="KW-0472">Membrane</keyword>
<gene>
    <name evidence="3" type="ORF">P5673_027995</name>
</gene>
<feature type="transmembrane region" description="Helical" evidence="2">
    <location>
        <begin position="175"/>
        <end position="195"/>
    </location>
</feature>
<evidence type="ECO:0000313" key="4">
    <source>
        <dbReference type="Proteomes" id="UP001249851"/>
    </source>
</evidence>
<organism evidence="3 4">
    <name type="scientific">Acropora cervicornis</name>
    <name type="common">Staghorn coral</name>
    <dbReference type="NCBI Taxonomy" id="6130"/>
    <lineage>
        <taxon>Eukaryota</taxon>
        <taxon>Metazoa</taxon>
        <taxon>Cnidaria</taxon>
        <taxon>Anthozoa</taxon>
        <taxon>Hexacorallia</taxon>
        <taxon>Scleractinia</taxon>
        <taxon>Astrocoeniina</taxon>
        <taxon>Acroporidae</taxon>
        <taxon>Acropora</taxon>
    </lineage>
</organism>
<sequence length="294" mass="33576">MKCSTPPGFVQKEFGMPADNGPTRPNYKRSDCIPIQLARNISNVGGARVILMRRSTFSLYASHDLRFNTGVERMELSRLLKVTPRHWLKFVLSIPRNQPMTGTEAFTHWSSLLAYVLGGCTFLLAPELWQHILQIELEGRSEGYLRLFGLALIKVGGILAIEARSNHKFSRHQECLTSVLARLILVNCVVLAFISTDMLPFSFALTFMVLDSLLALIILLIWFLESKDASLGSFFREIFQHFWQFPAKENDGFTTTEFLLGIPQFLIWLMMAINQVMLARCSIWMHFKVIQVDI</sequence>
<protein>
    <submittedName>
        <fullName evidence="3">Uncharacterized protein</fullName>
    </submittedName>
</protein>
<keyword evidence="2" id="KW-0812">Transmembrane</keyword>
<feature type="transmembrane region" description="Helical" evidence="2">
    <location>
        <begin position="201"/>
        <end position="224"/>
    </location>
</feature>
<reference evidence="3" key="2">
    <citation type="journal article" date="2023" name="Science">
        <title>Genomic signatures of disease resistance in endangered staghorn corals.</title>
        <authorList>
            <person name="Vollmer S.V."/>
            <person name="Selwyn J.D."/>
            <person name="Despard B.A."/>
            <person name="Roesel C.L."/>
        </authorList>
    </citation>
    <scope>NUCLEOTIDE SEQUENCE</scope>
    <source>
        <strain evidence="3">K2</strain>
    </source>
</reference>
<comment type="caution">
    <text evidence="3">The sequence shown here is derived from an EMBL/GenBank/DDBJ whole genome shotgun (WGS) entry which is preliminary data.</text>
</comment>
<dbReference type="Proteomes" id="UP001249851">
    <property type="component" value="Unassembled WGS sequence"/>
</dbReference>
<accession>A0AAD9PYX2</accession>
<feature type="region of interest" description="Disordered" evidence="1">
    <location>
        <begin position="1"/>
        <end position="21"/>
    </location>
</feature>
<keyword evidence="2" id="KW-1133">Transmembrane helix</keyword>
<keyword evidence="4" id="KW-1185">Reference proteome</keyword>
<reference evidence="3" key="1">
    <citation type="journal article" date="2023" name="G3 (Bethesda)">
        <title>Whole genome assembly and annotation of the endangered Caribbean coral Acropora cervicornis.</title>
        <authorList>
            <person name="Selwyn J.D."/>
            <person name="Vollmer S.V."/>
        </authorList>
    </citation>
    <scope>NUCLEOTIDE SEQUENCE</scope>
    <source>
        <strain evidence="3">K2</strain>
    </source>
</reference>
<name>A0AAD9PYX2_ACRCE</name>
<dbReference type="AlphaFoldDB" id="A0AAD9PYX2"/>
<evidence type="ECO:0000313" key="3">
    <source>
        <dbReference type="EMBL" id="KAK2551230.1"/>
    </source>
</evidence>
<dbReference type="EMBL" id="JARQWQ010000100">
    <property type="protein sequence ID" value="KAK2551230.1"/>
    <property type="molecule type" value="Genomic_DNA"/>
</dbReference>